<feature type="compositionally biased region" description="Basic and acidic residues" evidence="2">
    <location>
        <begin position="382"/>
        <end position="394"/>
    </location>
</feature>
<dbReference type="PROSITE" id="PS51184">
    <property type="entry name" value="JMJC"/>
    <property type="match status" value="1"/>
</dbReference>
<dbReference type="SUPFAM" id="SSF51197">
    <property type="entry name" value="Clavaminate synthase-like"/>
    <property type="match status" value="1"/>
</dbReference>
<dbReference type="Gene3D" id="2.60.120.650">
    <property type="entry name" value="Cupin"/>
    <property type="match status" value="1"/>
</dbReference>
<protein>
    <recommendedName>
        <fullName evidence="3">JmjC domain-containing protein</fullName>
    </recommendedName>
</protein>
<reference evidence="4 5" key="1">
    <citation type="submission" date="2015-02" db="EMBL/GenBank/DDBJ databases">
        <title>Draft genome sequence of Aspergillus parasiticus SU-1.</title>
        <authorList>
            <person name="Yu J."/>
            <person name="Fedorova N."/>
            <person name="Yin Y."/>
            <person name="Losada L."/>
            <person name="Zafar N."/>
            <person name="Taujale R."/>
            <person name="Ehrlich K.C."/>
            <person name="Bhatnagar D."/>
            <person name="Cleveland T.E."/>
            <person name="Bennett J.W."/>
            <person name="Nierman W.C."/>
        </authorList>
    </citation>
    <scope>NUCLEOTIDE SEQUENCE [LARGE SCALE GENOMIC DNA]</scope>
    <source>
        <strain evidence="5">ATCC 56775 / NRRL 5862 / SRRC 143 / SU-1</strain>
    </source>
</reference>
<proteinExistence type="predicted"/>
<feature type="region of interest" description="Disordered" evidence="2">
    <location>
        <begin position="301"/>
        <end position="412"/>
    </location>
</feature>
<evidence type="ECO:0000313" key="4">
    <source>
        <dbReference type="EMBL" id="KJK65061.1"/>
    </source>
</evidence>
<feature type="compositionally biased region" description="Polar residues" evidence="2">
    <location>
        <begin position="366"/>
        <end position="376"/>
    </location>
</feature>
<evidence type="ECO:0000256" key="2">
    <source>
        <dbReference type="SAM" id="MobiDB-lite"/>
    </source>
</evidence>
<dbReference type="InterPro" id="IPR003347">
    <property type="entry name" value="JmjC_dom"/>
</dbReference>
<dbReference type="AlphaFoldDB" id="A0A0F0ID67"/>
<name>A0A0F0ID67_ASPPU</name>
<evidence type="ECO:0000313" key="5">
    <source>
        <dbReference type="Proteomes" id="UP000033540"/>
    </source>
</evidence>
<comment type="caution">
    <text evidence="4">The sequence shown here is derived from an EMBL/GenBank/DDBJ whole genome shotgun (WGS) entry which is preliminary data.</text>
</comment>
<feature type="compositionally biased region" description="Polar residues" evidence="2">
    <location>
        <begin position="301"/>
        <end position="310"/>
    </location>
</feature>
<dbReference type="Proteomes" id="UP000033540">
    <property type="component" value="Unassembled WGS sequence"/>
</dbReference>
<organism evidence="4 5">
    <name type="scientific">Aspergillus parasiticus (strain ATCC 56775 / NRRL 5862 / SRRC 143 / SU-1)</name>
    <dbReference type="NCBI Taxonomy" id="1403190"/>
    <lineage>
        <taxon>Eukaryota</taxon>
        <taxon>Fungi</taxon>
        <taxon>Dikarya</taxon>
        <taxon>Ascomycota</taxon>
        <taxon>Pezizomycotina</taxon>
        <taxon>Eurotiomycetes</taxon>
        <taxon>Eurotiomycetidae</taxon>
        <taxon>Eurotiales</taxon>
        <taxon>Aspergillaceae</taxon>
        <taxon>Aspergillus</taxon>
        <taxon>Aspergillus subgen. Circumdati</taxon>
    </lineage>
</organism>
<dbReference type="OrthoDB" id="298344at2759"/>
<keyword evidence="1" id="KW-0175">Coiled coil</keyword>
<accession>A0A0F0ID67</accession>
<evidence type="ECO:0000256" key="1">
    <source>
        <dbReference type="SAM" id="Coils"/>
    </source>
</evidence>
<evidence type="ECO:0000259" key="3">
    <source>
        <dbReference type="PROSITE" id="PS51184"/>
    </source>
</evidence>
<feature type="coiled-coil region" evidence="1">
    <location>
        <begin position="463"/>
        <end position="490"/>
    </location>
</feature>
<gene>
    <name evidence="4" type="ORF">P875_00010687</name>
</gene>
<dbReference type="EMBL" id="JZEE01000375">
    <property type="protein sequence ID" value="KJK65061.1"/>
    <property type="molecule type" value="Genomic_DNA"/>
</dbReference>
<feature type="domain" description="JmjC" evidence="3">
    <location>
        <begin position="120"/>
        <end position="304"/>
    </location>
</feature>
<feature type="compositionally biased region" description="Basic and acidic residues" evidence="2">
    <location>
        <begin position="326"/>
        <end position="337"/>
    </location>
</feature>
<sequence>MEFSQSNIPSAQDLLRSGELFVPFSEFPVQTIYETPGWFEKKLQEGKPFVIRGLNQIDCWDASTLNNGCLVTSSSSGAIPVRNCQTGRDVRMRLRDLIPTDHSRAGHVRESLYAKDLQCPAEWIRALKAVLPSYLIQLGSFDLFRVLPKEITPEVLMAYVGTKLSLSGFHRCFSGTVALNLMIESEGSRYGSLCFGTDQTSQEKYDMFMEGLGKSSHTDWANISIAQMKTANFPIYVTHQEPGDLVIFPSATAHQIWNVSSMVTKVDKPIRARIKPVDPRGRIAGFVDNVFDQKRGKRAVSVTQIASSRSTLEHRGQKRPRLPNNDGHERSLHEAVHSSESVDPSQNRRSDIAADVEVPHSLPMRGSSTGSFNSKGQLRISDLVEDRSSPDKSFHRSPHVQAHISLSSTPDNTTYRYPHEPNNHNENIPNPIDEENIPSLERKLGALRQYADGLLELSLIDSHAKVLDKISSLEAQIERKRRQKAELLFSSLNRDFPDLADIAMEEARRRGI</sequence>